<dbReference type="Proteomes" id="UP000765845">
    <property type="component" value="Unassembled WGS sequence"/>
</dbReference>
<dbReference type="InterPro" id="IPR037069">
    <property type="entry name" value="AcylCoA_DH/ox_N_sf"/>
</dbReference>
<dbReference type="Gene3D" id="1.10.540.10">
    <property type="entry name" value="Acyl-CoA dehydrogenase/oxidase, N-terminal domain"/>
    <property type="match status" value="1"/>
</dbReference>
<keyword evidence="5 6" id="KW-0560">Oxidoreductase</keyword>
<dbReference type="InterPro" id="IPR036250">
    <property type="entry name" value="AcylCo_DH-like_C"/>
</dbReference>
<evidence type="ECO:0000256" key="1">
    <source>
        <dbReference type="ARBA" id="ARBA00001974"/>
    </source>
</evidence>
<evidence type="ECO:0000256" key="6">
    <source>
        <dbReference type="RuleBase" id="RU362125"/>
    </source>
</evidence>
<comment type="cofactor">
    <cofactor evidence="1 6">
        <name>FAD</name>
        <dbReference type="ChEBI" id="CHEBI:57692"/>
    </cofactor>
</comment>
<evidence type="ECO:0000259" key="8">
    <source>
        <dbReference type="Pfam" id="PF02770"/>
    </source>
</evidence>
<dbReference type="PANTHER" id="PTHR43884">
    <property type="entry name" value="ACYL-COA DEHYDROGENASE"/>
    <property type="match status" value="1"/>
</dbReference>
<dbReference type="EMBL" id="JAAWWK010000001">
    <property type="protein sequence ID" value="NKI15855.1"/>
    <property type="molecule type" value="Genomic_DNA"/>
</dbReference>
<proteinExistence type="inferred from homology"/>
<dbReference type="Pfam" id="PF02770">
    <property type="entry name" value="Acyl-CoA_dh_M"/>
    <property type="match status" value="1"/>
</dbReference>
<feature type="domain" description="Acyl-CoA oxidase/dehydrogenase middle" evidence="8">
    <location>
        <begin position="123"/>
        <end position="211"/>
    </location>
</feature>
<evidence type="ECO:0000256" key="2">
    <source>
        <dbReference type="ARBA" id="ARBA00009347"/>
    </source>
</evidence>
<feature type="domain" description="Acyl-CoA dehydrogenase/oxidase C-terminal" evidence="7">
    <location>
        <begin position="228"/>
        <end position="368"/>
    </location>
</feature>
<evidence type="ECO:0000256" key="4">
    <source>
        <dbReference type="ARBA" id="ARBA00022827"/>
    </source>
</evidence>
<keyword evidence="4 6" id="KW-0274">FAD</keyword>
<evidence type="ECO:0008006" key="11">
    <source>
        <dbReference type="Google" id="ProtNLM"/>
    </source>
</evidence>
<sequence length="369" mass="40507">MSKLPPDILAQLAESAQKFISNEYSFTHRQALASSTIGYSEKHWQMFADLAWLAIPFNEEHGGLGGNIADISGLLEQFGYGLIIEPYISTVVLAGHVLSNANDSPLSQELTAQIISGNVHISLAWQERQSSANVMNIKTTATETEDGYLINGEKISVLNGLNADSYIISAQSQNTKTPSLFFVAADTKGLSAQHHQLYDGHRATTLQLQNVLIPKQNQLVVNAEELLKETMTVGMYALCCEALGSMEKLLEMTIEYAKIRKQFGVPIASFQALRHMISDMYVTLKKTRCLNEQIASQWVHHSPSPQDIAALKVQTGKAAHFISRNAIQIHGGIGMTNELEVGHYVKRLTTIDGLLGNSQYHLASLANSL</sequence>
<dbReference type="SUPFAM" id="SSF56645">
    <property type="entry name" value="Acyl-CoA dehydrogenase NM domain-like"/>
    <property type="match status" value="1"/>
</dbReference>
<dbReference type="PANTHER" id="PTHR43884:SF20">
    <property type="entry name" value="ACYL-COA DEHYDROGENASE FADE28"/>
    <property type="match status" value="1"/>
</dbReference>
<evidence type="ECO:0000259" key="7">
    <source>
        <dbReference type="Pfam" id="PF00441"/>
    </source>
</evidence>
<organism evidence="9 10">
    <name type="scientific">Spongiibacter thalassae</name>
    <dbReference type="NCBI Taxonomy" id="2721624"/>
    <lineage>
        <taxon>Bacteria</taxon>
        <taxon>Pseudomonadati</taxon>
        <taxon>Pseudomonadota</taxon>
        <taxon>Gammaproteobacteria</taxon>
        <taxon>Cellvibrionales</taxon>
        <taxon>Spongiibacteraceae</taxon>
        <taxon>Spongiibacter</taxon>
    </lineage>
</organism>
<accession>A0ABX1GA77</accession>
<dbReference type="InterPro" id="IPR009075">
    <property type="entry name" value="AcylCo_DH/oxidase_C"/>
</dbReference>
<dbReference type="Pfam" id="PF00441">
    <property type="entry name" value="Acyl-CoA_dh_1"/>
    <property type="match status" value="1"/>
</dbReference>
<dbReference type="Gene3D" id="2.40.110.10">
    <property type="entry name" value="Butyryl-CoA Dehydrogenase, subunit A, domain 2"/>
    <property type="match status" value="1"/>
</dbReference>
<evidence type="ECO:0000256" key="5">
    <source>
        <dbReference type="ARBA" id="ARBA00023002"/>
    </source>
</evidence>
<protein>
    <recommendedName>
        <fullName evidence="11">Acyl-CoA dehydrogenase</fullName>
    </recommendedName>
</protein>
<reference evidence="9 10" key="1">
    <citation type="submission" date="2020-04" db="EMBL/GenBank/DDBJ databases">
        <authorList>
            <person name="Yoon J."/>
        </authorList>
    </citation>
    <scope>NUCLEOTIDE SEQUENCE [LARGE SCALE GENOMIC DNA]</scope>
    <source>
        <strain evidence="9 10">KMU-166</strain>
    </source>
</reference>
<dbReference type="Gene3D" id="1.20.140.10">
    <property type="entry name" value="Butyryl-CoA Dehydrogenase, subunit A, domain 3"/>
    <property type="match status" value="1"/>
</dbReference>
<comment type="caution">
    <text evidence="9">The sequence shown here is derived from an EMBL/GenBank/DDBJ whole genome shotgun (WGS) entry which is preliminary data.</text>
</comment>
<dbReference type="InterPro" id="IPR006091">
    <property type="entry name" value="Acyl-CoA_Oxase/DH_mid-dom"/>
</dbReference>
<keyword evidence="3 6" id="KW-0285">Flavoprotein</keyword>
<dbReference type="SUPFAM" id="SSF47203">
    <property type="entry name" value="Acyl-CoA dehydrogenase C-terminal domain-like"/>
    <property type="match status" value="1"/>
</dbReference>
<evidence type="ECO:0000256" key="3">
    <source>
        <dbReference type="ARBA" id="ARBA00022630"/>
    </source>
</evidence>
<comment type="similarity">
    <text evidence="2 6">Belongs to the acyl-CoA dehydrogenase family.</text>
</comment>
<dbReference type="InterPro" id="IPR009100">
    <property type="entry name" value="AcylCoA_DH/oxidase_NM_dom_sf"/>
</dbReference>
<gene>
    <name evidence="9" type="ORF">HCU74_00330</name>
</gene>
<evidence type="ECO:0000313" key="10">
    <source>
        <dbReference type="Proteomes" id="UP000765845"/>
    </source>
</evidence>
<keyword evidence="10" id="KW-1185">Reference proteome</keyword>
<dbReference type="CDD" id="cd00567">
    <property type="entry name" value="ACAD"/>
    <property type="match status" value="1"/>
</dbReference>
<dbReference type="InterPro" id="IPR046373">
    <property type="entry name" value="Acyl-CoA_Oxase/DH_mid-dom_sf"/>
</dbReference>
<dbReference type="RefSeq" id="WP_168448413.1">
    <property type="nucleotide sequence ID" value="NZ_JAAWWK010000001.1"/>
</dbReference>
<name>A0ABX1GA77_9GAMM</name>
<evidence type="ECO:0000313" key="9">
    <source>
        <dbReference type="EMBL" id="NKI15855.1"/>
    </source>
</evidence>